<evidence type="ECO:0000313" key="1">
    <source>
        <dbReference type="EMBL" id="QDT94092.1"/>
    </source>
</evidence>
<evidence type="ECO:0000313" key="2">
    <source>
        <dbReference type="Proteomes" id="UP000316855"/>
    </source>
</evidence>
<dbReference type="SUPFAM" id="SSF51126">
    <property type="entry name" value="Pectin lyase-like"/>
    <property type="match status" value="1"/>
</dbReference>
<keyword evidence="2" id="KW-1185">Reference proteome</keyword>
<proteinExistence type="predicted"/>
<dbReference type="EMBL" id="CP036343">
    <property type="protein sequence ID" value="QDT94092.1"/>
    <property type="molecule type" value="Genomic_DNA"/>
</dbReference>
<gene>
    <name evidence="1" type="ORF">Pan161_57850</name>
</gene>
<dbReference type="Gene3D" id="2.160.20.10">
    <property type="entry name" value="Single-stranded right-handed beta-helix, Pectin lyase-like"/>
    <property type="match status" value="1"/>
</dbReference>
<organism evidence="1 2">
    <name type="scientific">Gimesia algae</name>
    <dbReference type="NCBI Taxonomy" id="2527971"/>
    <lineage>
        <taxon>Bacteria</taxon>
        <taxon>Pseudomonadati</taxon>
        <taxon>Planctomycetota</taxon>
        <taxon>Planctomycetia</taxon>
        <taxon>Planctomycetales</taxon>
        <taxon>Planctomycetaceae</taxon>
        <taxon>Gimesia</taxon>
    </lineage>
</organism>
<protein>
    <submittedName>
        <fullName evidence="1">Uncharacterized protein</fullName>
    </submittedName>
</protein>
<dbReference type="InterPro" id="IPR012334">
    <property type="entry name" value="Pectin_lyas_fold"/>
</dbReference>
<accession>A0A517VM48</accession>
<reference evidence="1 2" key="1">
    <citation type="submission" date="2019-02" db="EMBL/GenBank/DDBJ databases">
        <title>Deep-cultivation of Planctomycetes and their phenomic and genomic characterization uncovers novel biology.</title>
        <authorList>
            <person name="Wiegand S."/>
            <person name="Jogler M."/>
            <person name="Boedeker C."/>
            <person name="Pinto D."/>
            <person name="Vollmers J."/>
            <person name="Rivas-Marin E."/>
            <person name="Kohn T."/>
            <person name="Peeters S.H."/>
            <person name="Heuer A."/>
            <person name="Rast P."/>
            <person name="Oberbeckmann S."/>
            <person name="Bunk B."/>
            <person name="Jeske O."/>
            <person name="Meyerdierks A."/>
            <person name="Storesund J.E."/>
            <person name="Kallscheuer N."/>
            <person name="Luecker S."/>
            <person name="Lage O.M."/>
            <person name="Pohl T."/>
            <person name="Merkel B.J."/>
            <person name="Hornburger P."/>
            <person name="Mueller R.-W."/>
            <person name="Bruemmer F."/>
            <person name="Labrenz M."/>
            <person name="Spormann A.M."/>
            <person name="Op den Camp H."/>
            <person name="Overmann J."/>
            <person name="Amann R."/>
            <person name="Jetten M.S.M."/>
            <person name="Mascher T."/>
            <person name="Medema M.H."/>
            <person name="Devos D.P."/>
            <person name="Kaster A.-K."/>
            <person name="Ovreas L."/>
            <person name="Rohde M."/>
            <person name="Galperin M.Y."/>
            <person name="Jogler C."/>
        </authorList>
    </citation>
    <scope>NUCLEOTIDE SEQUENCE [LARGE SCALE GENOMIC DNA]</scope>
    <source>
        <strain evidence="1 2">Pan161</strain>
    </source>
</reference>
<dbReference type="AlphaFoldDB" id="A0A517VM48"/>
<name>A0A517VM48_9PLAN</name>
<sequence length="225" mass="25054">MLRQRESQPDNQSPMLLFDWLTTLQQQYRSRFRQCARIRQHRNRHACTPCIARATPRHAVELLEDRMLLTAFTVVNANDSGEGSLRDAIEPANANAGADMISFNASLAGQTIVLTDELLISDDLTITGLGADQLTLDGNGDSRIFNSDDGDRNTTITVELSGLTLTNGYADFGGAIYNSEFLSVADMTITENEAIRSGGGIFHRYYEPFSYISYGYLLYRFTKCV</sequence>
<dbReference type="OrthoDB" id="292920at2"/>
<dbReference type="Proteomes" id="UP000316855">
    <property type="component" value="Chromosome"/>
</dbReference>
<dbReference type="InterPro" id="IPR011050">
    <property type="entry name" value="Pectin_lyase_fold/virulence"/>
</dbReference>
<dbReference type="KEGG" id="gax:Pan161_57850"/>
<dbReference type="RefSeq" id="WP_145232032.1">
    <property type="nucleotide sequence ID" value="NZ_CP036343.1"/>
</dbReference>